<evidence type="ECO:0000313" key="1">
    <source>
        <dbReference type="EMBL" id="CAG8493073.1"/>
    </source>
</evidence>
<comment type="caution">
    <text evidence="1">The sequence shown here is derived from an EMBL/GenBank/DDBJ whole genome shotgun (WGS) entry which is preliminary data.</text>
</comment>
<feature type="non-terminal residue" evidence="1">
    <location>
        <position position="68"/>
    </location>
</feature>
<dbReference type="Proteomes" id="UP000789702">
    <property type="component" value="Unassembled WGS sequence"/>
</dbReference>
<dbReference type="EMBL" id="CAJVPU010001997">
    <property type="protein sequence ID" value="CAG8493073.1"/>
    <property type="molecule type" value="Genomic_DNA"/>
</dbReference>
<reference evidence="1" key="1">
    <citation type="submission" date="2021-06" db="EMBL/GenBank/DDBJ databases">
        <authorList>
            <person name="Kallberg Y."/>
            <person name="Tangrot J."/>
            <person name="Rosling A."/>
        </authorList>
    </citation>
    <scope>NUCLEOTIDE SEQUENCE</scope>
    <source>
        <strain evidence="1">IL203A</strain>
    </source>
</reference>
<protein>
    <submittedName>
        <fullName evidence="1">14553_t:CDS:1</fullName>
    </submittedName>
</protein>
<gene>
    <name evidence="1" type="ORF">DHETER_LOCUS2647</name>
</gene>
<organism evidence="1 2">
    <name type="scientific">Dentiscutata heterogama</name>
    <dbReference type="NCBI Taxonomy" id="1316150"/>
    <lineage>
        <taxon>Eukaryota</taxon>
        <taxon>Fungi</taxon>
        <taxon>Fungi incertae sedis</taxon>
        <taxon>Mucoromycota</taxon>
        <taxon>Glomeromycotina</taxon>
        <taxon>Glomeromycetes</taxon>
        <taxon>Diversisporales</taxon>
        <taxon>Gigasporaceae</taxon>
        <taxon>Dentiscutata</taxon>
    </lineage>
</organism>
<proteinExistence type="predicted"/>
<sequence>MEYNIRSNDNNTNEAIITTLEDLDNIFYIEYLDSESDEESNFLSDIEPISNIDDDIPLSLLNEFDFVD</sequence>
<accession>A0ACA9KWD1</accession>
<name>A0ACA9KWD1_9GLOM</name>
<keyword evidence="2" id="KW-1185">Reference proteome</keyword>
<evidence type="ECO:0000313" key="2">
    <source>
        <dbReference type="Proteomes" id="UP000789702"/>
    </source>
</evidence>